<protein>
    <submittedName>
        <fullName evidence="2">Acyl-CoA thioesterase</fullName>
    </submittedName>
</protein>
<dbReference type="Gene3D" id="3.10.129.10">
    <property type="entry name" value="Hotdog Thioesterase"/>
    <property type="match status" value="1"/>
</dbReference>
<dbReference type="SUPFAM" id="SSF54637">
    <property type="entry name" value="Thioesterase/thiol ester dehydrase-isomerase"/>
    <property type="match status" value="1"/>
</dbReference>
<dbReference type="AlphaFoldDB" id="A0A364V8R6"/>
<gene>
    <name evidence="2" type="ORF">DLJ54_00765</name>
</gene>
<organism evidence="2 3">
    <name type="scientific">Corynebacterium heidelbergense</name>
    <dbReference type="NCBI Taxonomy" id="2055947"/>
    <lineage>
        <taxon>Bacteria</taxon>
        <taxon>Bacillati</taxon>
        <taxon>Actinomycetota</taxon>
        <taxon>Actinomycetes</taxon>
        <taxon>Mycobacteriales</taxon>
        <taxon>Corynebacteriaceae</taxon>
        <taxon>Corynebacterium</taxon>
    </lineage>
</organism>
<dbReference type="InterPro" id="IPR029069">
    <property type="entry name" value="HotDog_dom_sf"/>
</dbReference>
<reference evidence="2 3" key="1">
    <citation type="journal article" date="2018" name="Syst. Appl. Microbiol.">
        <title>Corynebacterium heidelbergense sp. nov., isolated from the preen glands of Egyptian geese (Alopochen aegyptiacus).</title>
        <authorList>
            <person name="Braun M.S."/>
            <person name="Wang E."/>
            <person name="Zimmermann S."/>
            <person name="Wink M."/>
        </authorList>
    </citation>
    <scope>NUCLEOTIDE SEQUENCE [LARGE SCALE GENOMIC DNA]</scope>
    <source>
        <strain evidence="2 3">647</strain>
    </source>
</reference>
<proteinExistence type="predicted"/>
<feature type="compositionally biased region" description="Basic and acidic residues" evidence="1">
    <location>
        <begin position="162"/>
        <end position="173"/>
    </location>
</feature>
<comment type="caution">
    <text evidence="2">The sequence shown here is derived from an EMBL/GenBank/DDBJ whole genome shotgun (WGS) entry which is preliminary data.</text>
</comment>
<evidence type="ECO:0000313" key="3">
    <source>
        <dbReference type="Proteomes" id="UP000251577"/>
    </source>
</evidence>
<dbReference type="EMBL" id="QHCV01000004">
    <property type="protein sequence ID" value="RAV33035.1"/>
    <property type="molecule type" value="Genomic_DNA"/>
</dbReference>
<keyword evidence="3" id="KW-1185">Reference proteome</keyword>
<dbReference type="PANTHER" id="PTHR31793:SF24">
    <property type="entry name" value="LONG-CHAIN ACYL-COA THIOESTERASE FADM"/>
    <property type="match status" value="1"/>
</dbReference>
<evidence type="ECO:0000313" key="2">
    <source>
        <dbReference type="EMBL" id="RAV33035.1"/>
    </source>
</evidence>
<accession>A0A364V8R6</accession>
<dbReference type="CDD" id="cd00586">
    <property type="entry name" value="4HBT"/>
    <property type="match status" value="1"/>
</dbReference>
<dbReference type="GO" id="GO:0047617">
    <property type="term" value="F:fatty acyl-CoA hydrolase activity"/>
    <property type="evidence" value="ECO:0007669"/>
    <property type="project" value="TreeGrafter"/>
</dbReference>
<dbReference type="Pfam" id="PF13279">
    <property type="entry name" value="4HBT_2"/>
    <property type="match status" value="1"/>
</dbReference>
<sequence length="173" mass="19812">MPFVDHEATSTRWHSCHRELRWSDFDQYQHVNNAKYLEFAQDARMVFLRDVLTEMDIAVPPFFVRHTTIDYPRPLSPGESEVAVGTFVTHVGTKSCTMRQEIKDSLGEVACTVDTVMVGVDMMTGKSREWSERDINNLMMFYIPLEDEDSAEAVTSTAHAHSQPEPERLNRSA</sequence>
<evidence type="ECO:0000256" key="1">
    <source>
        <dbReference type="SAM" id="MobiDB-lite"/>
    </source>
</evidence>
<dbReference type="PANTHER" id="PTHR31793">
    <property type="entry name" value="4-HYDROXYBENZOYL-COA THIOESTERASE FAMILY MEMBER"/>
    <property type="match status" value="1"/>
</dbReference>
<name>A0A364V8R6_9CORY</name>
<dbReference type="RefSeq" id="WP_113629975.1">
    <property type="nucleotide sequence ID" value="NZ_QHCV01000004.1"/>
</dbReference>
<dbReference type="Proteomes" id="UP000251577">
    <property type="component" value="Unassembled WGS sequence"/>
</dbReference>
<feature type="region of interest" description="Disordered" evidence="1">
    <location>
        <begin position="152"/>
        <end position="173"/>
    </location>
</feature>
<dbReference type="InterPro" id="IPR050563">
    <property type="entry name" value="4-hydroxybenzoyl-CoA_TE"/>
</dbReference>